<dbReference type="OrthoDB" id="9773039at2"/>
<organism evidence="3 4">
    <name type="scientific">Uabimicrobium amorphum</name>
    <dbReference type="NCBI Taxonomy" id="2596890"/>
    <lineage>
        <taxon>Bacteria</taxon>
        <taxon>Pseudomonadati</taxon>
        <taxon>Planctomycetota</taxon>
        <taxon>Candidatus Uabimicrobiia</taxon>
        <taxon>Candidatus Uabimicrobiales</taxon>
        <taxon>Candidatus Uabimicrobiaceae</taxon>
        <taxon>Candidatus Uabimicrobium</taxon>
    </lineage>
</organism>
<evidence type="ECO:0000313" key="3">
    <source>
        <dbReference type="EMBL" id="BBM82946.1"/>
    </source>
</evidence>
<sequence length="355" mass="40142">MKEIHDIIGKIRKIQQRAVLATVVHIKGSTYRRPGARMLVTESQELVGAISGGCLEEDVRKKSQQVLEENHVQLVTYDMMSDDDIVWGLGLGCNGVVQVLLEPVMANEVPRELQFVEDCYQNEKAGFIAMIFEAQRQELVGRKYIYGEDDDIWQKIQKAKPQIFEQNKNSVVEIEIDNVACKVLVESIMPTTVVVFGAGFDAVPVVEFCKNLGWKVIICDPRETYLNAERFPRADKRIVAHPKVVDQHLKLQPHHFVIVMTHNYHNDLQVLKQLQSTPVSYIGMLGPKTRTQRIIDEIQEKAQQQVDSTNIFGPIGLDIGSETPEEIATAIIAEILAVKNQRNGGYLRQYEGSIH</sequence>
<dbReference type="EMBL" id="AP019860">
    <property type="protein sequence ID" value="BBM82946.1"/>
    <property type="molecule type" value="Genomic_DNA"/>
</dbReference>
<accession>A0A5S9IK61</accession>
<dbReference type="PANTHER" id="PTHR30388:SF6">
    <property type="entry name" value="XANTHINE DEHYDROGENASE SUBUNIT A-RELATED"/>
    <property type="match status" value="1"/>
</dbReference>
<proteinExistence type="predicted"/>
<keyword evidence="4" id="KW-1185">Reference proteome</keyword>
<name>A0A5S9IK61_UABAM</name>
<dbReference type="Pfam" id="PF02625">
    <property type="entry name" value="XdhC_CoxI"/>
    <property type="match status" value="1"/>
</dbReference>
<dbReference type="Gene3D" id="3.40.50.720">
    <property type="entry name" value="NAD(P)-binding Rossmann-like Domain"/>
    <property type="match status" value="1"/>
</dbReference>
<dbReference type="Pfam" id="PF13478">
    <property type="entry name" value="XdhC_C"/>
    <property type="match status" value="1"/>
</dbReference>
<dbReference type="InterPro" id="IPR003777">
    <property type="entry name" value="XdhC_CoxI"/>
</dbReference>
<feature type="domain" description="XdhC- CoxI" evidence="1">
    <location>
        <begin position="15"/>
        <end position="78"/>
    </location>
</feature>
<dbReference type="Proteomes" id="UP000326354">
    <property type="component" value="Chromosome"/>
</dbReference>
<evidence type="ECO:0000259" key="1">
    <source>
        <dbReference type="Pfam" id="PF02625"/>
    </source>
</evidence>
<dbReference type="InterPro" id="IPR027051">
    <property type="entry name" value="XdhC_Rossmann_dom"/>
</dbReference>
<gene>
    <name evidence="3" type="ORF">UABAM_01289</name>
</gene>
<dbReference type="PANTHER" id="PTHR30388">
    <property type="entry name" value="ALDEHYDE OXIDOREDUCTASE MOLYBDENUM COFACTOR ASSEMBLY PROTEIN"/>
    <property type="match status" value="1"/>
</dbReference>
<evidence type="ECO:0000259" key="2">
    <source>
        <dbReference type="Pfam" id="PF13478"/>
    </source>
</evidence>
<dbReference type="RefSeq" id="WP_151967171.1">
    <property type="nucleotide sequence ID" value="NZ_AP019860.1"/>
</dbReference>
<dbReference type="AlphaFoldDB" id="A0A5S9IK61"/>
<protein>
    <submittedName>
        <fullName evidence="3">Putative xanthine dehydrogenase subunit A</fullName>
    </submittedName>
</protein>
<dbReference type="InterPro" id="IPR052698">
    <property type="entry name" value="MoCofactor_Util/Proc"/>
</dbReference>
<evidence type="ECO:0000313" key="4">
    <source>
        <dbReference type="Proteomes" id="UP000326354"/>
    </source>
</evidence>
<reference evidence="3 4" key="1">
    <citation type="submission" date="2019-08" db="EMBL/GenBank/DDBJ databases">
        <title>Complete genome sequence of Candidatus Uab amorphum.</title>
        <authorList>
            <person name="Shiratori T."/>
            <person name="Suzuki S."/>
            <person name="Kakizawa Y."/>
            <person name="Ishida K."/>
        </authorList>
    </citation>
    <scope>NUCLEOTIDE SEQUENCE [LARGE SCALE GENOMIC DNA]</scope>
    <source>
        <strain evidence="3 4">SRT547</strain>
    </source>
</reference>
<dbReference type="KEGG" id="uam:UABAM_01289"/>
<feature type="domain" description="XdhC Rossmann" evidence="2">
    <location>
        <begin position="193"/>
        <end position="335"/>
    </location>
</feature>